<feature type="transmembrane region" description="Helical" evidence="1">
    <location>
        <begin position="28"/>
        <end position="50"/>
    </location>
</feature>
<dbReference type="STRING" id="441119.SAMN04488047_102319"/>
<sequence length="55" mass="5719">MIVLLFAAIGAVWGALLARRRGGKPLDMAQYGGGMAILGALIGLFVTIFITRAVS</sequence>
<gene>
    <name evidence="2" type="ORF">SAMN04488047_102319</name>
</gene>
<protein>
    <recommendedName>
        <fullName evidence="4">PEP-CTERM protein-sorting domain-containing protein</fullName>
    </recommendedName>
</protein>
<proteinExistence type="predicted"/>
<dbReference type="RefSeq" id="WP_093418597.1">
    <property type="nucleotide sequence ID" value="NZ_FOXA01000002.1"/>
</dbReference>
<evidence type="ECO:0000313" key="2">
    <source>
        <dbReference type="EMBL" id="SFP10313.1"/>
    </source>
</evidence>
<keyword evidence="1" id="KW-0812">Transmembrane</keyword>
<evidence type="ECO:0000313" key="3">
    <source>
        <dbReference type="Proteomes" id="UP000199356"/>
    </source>
</evidence>
<dbReference type="EMBL" id="FOXA01000002">
    <property type="protein sequence ID" value="SFP10313.1"/>
    <property type="molecule type" value="Genomic_DNA"/>
</dbReference>
<keyword evidence="1" id="KW-1133">Transmembrane helix</keyword>
<keyword evidence="1" id="KW-0472">Membrane</keyword>
<dbReference type="AlphaFoldDB" id="A0A1I5MLB3"/>
<reference evidence="2 3" key="1">
    <citation type="submission" date="2016-10" db="EMBL/GenBank/DDBJ databases">
        <authorList>
            <person name="de Groot N.N."/>
        </authorList>
    </citation>
    <scope>NUCLEOTIDE SEQUENCE [LARGE SCALE GENOMIC DNA]</scope>
    <source>
        <strain evidence="2 3">DSM 19547</strain>
    </source>
</reference>
<keyword evidence="3" id="KW-1185">Reference proteome</keyword>
<accession>A0A1I5MLB3</accession>
<name>A0A1I5MLB3_9RHOB</name>
<organism evidence="2 3">
    <name type="scientific">Tranquillimonas alkanivorans</name>
    <dbReference type="NCBI Taxonomy" id="441119"/>
    <lineage>
        <taxon>Bacteria</taxon>
        <taxon>Pseudomonadati</taxon>
        <taxon>Pseudomonadota</taxon>
        <taxon>Alphaproteobacteria</taxon>
        <taxon>Rhodobacterales</taxon>
        <taxon>Roseobacteraceae</taxon>
        <taxon>Tranquillimonas</taxon>
    </lineage>
</organism>
<evidence type="ECO:0000256" key="1">
    <source>
        <dbReference type="SAM" id="Phobius"/>
    </source>
</evidence>
<dbReference type="Proteomes" id="UP000199356">
    <property type="component" value="Unassembled WGS sequence"/>
</dbReference>
<evidence type="ECO:0008006" key="4">
    <source>
        <dbReference type="Google" id="ProtNLM"/>
    </source>
</evidence>